<feature type="domain" description="NB-ARC" evidence="5">
    <location>
        <begin position="171"/>
        <end position="345"/>
    </location>
</feature>
<dbReference type="SMART" id="SM00320">
    <property type="entry name" value="WD40"/>
    <property type="match status" value="10"/>
</dbReference>
<reference evidence="8 9" key="1">
    <citation type="journal article" date="2018" name="Elife">
        <title>Firefly genomes illuminate parallel origins of bioluminescence in beetles.</title>
        <authorList>
            <person name="Fallon T.R."/>
            <person name="Lower S.E."/>
            <person name="Chang C.H."/>
            <person name="Bessho-Uehara M."/>
            <person name="Martin G.J."/>
            <person name="Bewick A.J."/>
            <person name="Behringer M."/>
            <person name="Debat H.J."/>
            <person name="Wong I."/>
            <person name="Day J.C."/>
            <person name="Suvorov A."/>
            <person name="Silva C.J."/>
            <person name="Stanger-Hall K.F."/>
            <person name="Hall D.W."/>
            <person name="Schmitz R.J."/>
            <person name="Nelson D.R."/>
            <person name="Lewis S.M."/>
            <person name="Shigenobu S."/>
            <person name="Bybee S.M."/>
            <person name="Larracuente A.M."/>
            <person name="Oba Y."/>
            <person name="Weng J.K."/>
        </authorList>
    </citation>
    <scope>NUCLEOTIDE SEQUENCE [LARGE SCALE GENOMIC DNA]</scope>
    <source>
        <strain evidence="8">1611_PpyrPB1</strain>
        <tissue evidence="8">Whole body</tissue>
    </source>
</reference>
<evidence type="ECO:0000259" key="6">
    <source>
        <dbReference type="Pfam" id="PF17908"/>
    </source>
</evidence>
<accession>A0A5N4AWG0</accession>
<dbReference type="Gene3D" id="1.25.40.370">
    <property type="match status" value="1"/>
</dbReference>
<evidence type="ECO:0000256" key="3">
    <source>
        <dbReference type="ARBA" id="ARBA00022737"/>
    </source>
</evidence>
<dbReference type="InterPro" id="IPR027417">
    <property type="entry name" value="P-loop_NTPase"/>
</dbReference>
<comment type="caution">
    <text evidence="8">The sequence shown here is derived from an EMBL/GenBank/DDBJ whole genome shotgun (WGS) entry which is preliminary data.</text>
</comment>
<dbReference type="InterPro" id="IPR042197">
    <property type="entry name" value="Apaf_helical"/>
</dbReference>
<sequence>MLKSVIVWKKLVNSQLCMLQYLHFSKTLQEMKLRFPLKKMDDSKRFNLKEQWDKIVIGIYMLGAYLDELYSQGGTINKFMNSKQIRNKYNTRADAVESLLKYVVKKDNRAFDNFKSVLKKDYDWLSVALQENHDQNDLHVTTEQLAFQDSLVLGNVPRQPPYYVRRTIPLQNLQLHLEELEPCQRIILYGMTGSGKSCLAAAAVKDPDLLHHYFRNRVFWINLGEVKEVDQLPVHMTLLLERLQNDSRQKTEKLRPVSIPPSHDDSSFEIEVLKHSLKNMFTNFREALLILDNVLLREATEAFDVGCKTLITTQVKDIIVGNNSVYVKVEGGFTQKETLELFAKSLNTEVKKLPVLAEKLHNLCKGEPILISLIGTLFEPCKEDLLNSLKSWHYYIKKLTNKDYNLKRQLFDTISICIERLSPEMQKLYFKFSVFVEDVNITPQVMQIIWNLDDLHDVHEKMQELQNKSLIVSYYNQELKTYVYGVHDLFLAYLKEKLSADALVAQHKQLISSYKRVSNDNFANLPNDNYIYQYLGYHLKHAQCYNEFSVYFDLKFIGAKIKAIGTADLLRDYQLYKNYITRNDEVLLKKLGEYINFVKARGHDLYKYSDMDIIQCGLGQPKDSSIYNAALVLAKEQPQSLYLQLQSSQENVYFTHTLDLQQDVSAACFTCDVDQILVGMKNGDINLWEQSRNHKLYVFPGHTDTILHLRFCPDGNGFLSVSEDGCVKIWNLDGVVLRNSNGEIYDENGFNDHIPSPRTKQSYWQNFYENNRQDRIDRSKTCRISKDGQLDKVICAAYANHSKNDIVTGCFSGNVFVWNVAEEPVVVCTIHGRGTPVSCVTFSGDDSLIIFCCDSIIFIYNAKNGEYLSQLLNRVTINSLLIVPDYDSALIAINKNTITMWTWNQSGLNITDPSMKELDNRQTNYLCGAVTDDGMYLVAGSTDHYIRIWNISTAKTIQEILNNKGLVVCLDTFYDDSKKAVHILLSGSDDQTVKQWHIQPTTPTKDTPKLLPIFDCYWNATSGIPRIAVVNTANKVQIMNGFNLIIESETLPAKINVVRFSLCGNKIAIGLISGDVIEFDYKNRHSETLMKLHDSVVFLKYFSTVHPSLQEKHAKNLPSTCYVLVGAAKNGWITMFVADRAVCLMQPPYLTEFSNNKLPVIPIVQCFYIKKFNKLLSVAKNRVIKLWDEDASYTILFGEKTQKSGSNGVVTMATISSDQSNLAITFDNGCFEIYSVAESENSFTLNEERLWERPLRCCRFSHNGKILALGDDNGNIVIWSVESKTILGTLQLHKSSVRYLLFSPSPALILISVGDQIAWWDLTKLSDNNLNRYRRRSSSVKRRNLAIDLSAPMTNLNLSVWSNKEGKTEKPHLLSVIKVRGVFSTYISASYDFTSFFSIDQNGYPYIMEVL</sequence>
<dbReference type="PANTHER" id="PTHR22845">
    <property type="entry name" value="APOPTOTIC PROTEASE-ACTIVATING FACTOR 1"/>
    <property type="match status" value="1"/>
</dbReference>
<proteinExistence type="predicted"/>
<dbReference type="SUPFAM" id="SSF50978">
    <property type="entry name" value="WD40 repeat-like"/>
    <property type="match status" value="2"/>
</dbReference>
<protein>
    <recommendedName>
        <fullName evidence="10">Apoptotic protease-activating factor 1</fullName>
    </recommendedName>
</protein>
<dbReference type="PROSITE" id="PS00678">
    <property type="entry name" value="WD_REPEATS_1"/>
    <property type="match status" value="1"/>
</dbReference>
<dbReference type="InterPro" id="IPR015943">
    <property type="entry name" value="WD40/YVTN_repeat-like_dom_sf"/>
</dbReference>
<dbReference type="InterPro" id="IPR011029">
    <property type="entry name" value="DEATH-like_dom_sf"/>
</dbReference>
<organism evidence="8 9">
    <name type="scientific">Photinus pyralis</name>
    <name type="common">Common eastern firefly</name>
    <name type="synonym">Lampyris pyralis</name>
    <dbReference type="NCBI Taxonomy" id="7054"/>
    <lineage>
        <taxon>Eukaryota</taxon>
        <taxon>Metazoa</taxon>
        <taxon>Ecdysozoa</taxon>
        <taxon>Arthropoda</taxon>
        <taxon>Hexapoda</taxon>
        <taxon>Insecta</taxon>
        <taxon>Pterygota</taxon>
        <taxon>Neoptera</taxon>
        <taxon>Endopterygota</taxon>
        <taxon>Coleoptera</taxon>
        <taxon>Polyphaga</taxon>
        <taxon>Elateriformia</taxon>
        <taxon>Elateroidea</taxon>
        <taxon>Lampyridae</taxon>
        <taxon>Lampyrinae</taxon>
        <taxon>Photinus</taxon>
    </lineage>
</organism>
<dbReference type="InterPro" id="IPR002182">
    <property type="entry name" value="NB-ARC"/>
</dbReference>
<dbReference type="Gene3D" id="1.10.8.430">
    <property type="entry name" value="Helical domain of apoptotic protease-activating factors"/>
    <property type="match status" value="1"/>
</dbReference>
<keyword evidence="3" id="KW-0677">Repeat</keyword>
<dbReference type="EMBL" id="VVIM01000002">
    <property type="protein sequence ID" value="KAB0801671.1"/>
    <property type="molecule type" value="Genomic_DNA"/>
</dbReference>
<evidence type="ECO:0000256" key="1">
    <source>
        <dbReference type="ARBA" id="ARBA00022574"/>
    </source>
</evidence>
<feature type="repeat" description="WD" evidence="4">
    <location>
        <begin position="918"/>
        <end position="959"/>
    </location>
</feature>
<evidence type="ECO:0008006" key="10">
    <source>
        <dbReference type="Google" id="ProtNLM"/>
    </source>
</evidence>
<dbReference type="Pfam" id="PF00931">
    <property type="entry name" value="NB-ARC"/>
    <property type="match status" value="1"/>
</dbReference>
<dbReference type="InterPro" id="IPR001680">
    <property type="entry name" value="WD40_rpt"/>
</dbReference>
<dbReference type="GO" id="GO:0006915">
    <property type="term" value="P:apoptotic process"/>
    <property type="evidence" value="ECO:0007669"/>
    <property type="project" value="UniProtKB-KW"/>
</dbReference>
<keyword evidence="9" id="KW-1185">Reference proteome</keyword>
<dbReference type="Pfam" id="PF00400">
    <property type="entry name" value="WD40"/>
    <property type="match status" value="5"/>
</dbReference>
<dbReference type="GO" id="GO:0043531">
    <property type="term" value="F:ADP binding"/>
    <property type="evidence" value="ECO:0007669"/>
    <property type="project" value="InterPro"/>
</dbReference>
<dbReference type="PANTHER" id="PTHR22845:SF5">
    <property type="entry name" value="APOPTOTIC PROTEASE-ACTIVATING FACTOR 1"/>
    <property type="match status" value="1"/>
</dbReference>
<dbReference type="InterPro" id="IPR036322">
    <property type="entry name" value="WD40_repeat_dom_sf"/>
</dbReference>
<evidence type="ECO:0000256" key="2">
    <source>
        <dbReference type="ARBA" id="ARBA00022703"/>
    </source>
</evidence>
<dbReference type="InterPro" id="IPR019775">
    <property type="entry name" value="WD40_repeat_CS"/>
</dbReference>
<keyword evidence="2" id="KW-0053">Apoptosis</keyword>
<gene>
    <name evidence="8" type="ORF">PPYR_03857</name>
</gene>
<dbReference type="Gene3D" id="3.40.50.300">
    <property type="entry name" value="P-loop containing nucleotide triphosphate hydrolases"/>
    <property type="match status" value="1"/>
</dbReference>
<dbReference type="Gene3D" id="1.10.10.10">
    <property type="entry name" value="Winged helix-like DNA-binding domain superfamily/Winged helix DNA-binding domain"/>
    <property type="match status" value="1"/>
</dbReference>
<dbReference type="Gene3D" id="1.10.533.10">
    <property type="entry name" value="Death Domain, Fas"/>
    <property type="match status" value="1"/>
</dbReference>
<evidence type="ECO:0000256" key="4">
    <source>
        <dbReference type="PROSITE-ProRule" id="PRU00221"/>
    </source>
</evidence>
<dbReference type="InterPro" id="IPR048975">
    <property type="entry name" value="WHD_APAF1"/>
</dbReference>
<dbReference type="InterPro" id="IPR036388">
    <property type="entry name" value="WH-like_DNA-bd_sf"/>
</dbReference>
<dbReference type="InterPro" id="IPR041452">
    <property type="entry name" value="APAF1_C"/>
</dbReference>
<feature type="domain" description="APAF-1 helical" evidence="6">
    <location>
        <begin position="505"/>
        <end position="636"/>
    </location>
</feature>
<feature type="domain" description="Apoptotic protease-activating factor 1 winged-helix" evidence="7">
    <location>
        <begin position="424"/>
        <end position="494"/>
    </location>
</feature>
<dbReference type="Pfam" id="PF21296">
    <property type="entry name" value="WHD_APAF1"/>
    <property type="match status" value="1"/>
</dbReference>
<name>A0A5N4AWG0_PHOPY</name>
<dbReference type="Gene3D" id="2.130.10.10">
    <property type="entry name" value="YVTN repeat-like/Quinoprotein amine dehydrogenase"/>
    <property type="match status" value="4"/>
</dbReference>
<feature type="repeat" description="WD" evidence="4">
    <location>
        <begin position="699"/>
        <end position="733"/>
    </location>
</feature>
<evidence type="ECO:0000313" key="9">
    <source>
        <dbReference type="Proteomes" id="UP000327044"/>
    </source>
</evidence>
<dbReference type="PROSITE" id="PS50294">
    <property type="entry name" value="WD_REPEATS_REGION"/>
    <property type="match status" value="1"/>
</dbReference>
<dbReference type="GO" id="GO:0005829">
    <property type="term" value="C:cytosol"/>
    <property type="evidence" value="ECO:0007669"/>
    <property type="project" value="UniProtKB-ARBA"/>
</dbReference>
<dbReference type="InParanoid" id="A0A5N4AWG0"/>
<dbReference type="Pfam" id="PF17908">
    <property type="entry name" value="APAF1_C"/>
    <property type="match status" value="1"/>
</dbReference>
<evidence type="ECO:0000259" key="7">
    <source>
        <dbReference type="Pfam" id="PF21296"/>
    </source>
</evidence>
<dbReference type="SUPFAM" id="SSF52540">
    <property type="entry name" value="P-loop containing nucleoside triphosphate hydrolases"/>
    <property type="match status" value="1"/>
</dbReference>
<dbReference type="FunCoup" id="A0A5N4AWG0">
    <property type="interactions" value="12"/>
</dbReference>
<keyword evidence="1 4" id="KW-0853">WD repeat</keyword>
<evidence type="ECO:0000259" key="5">
    <source>
        <dbReference type="Pfam" id="PF00931"/>
    </source>
</evidence>
<evidence type="ECO:0000313" key="8">
    <source>
        <dbReference type="EMBL" id="KAB0801671.1"/>
    </source>
</evidence>
<dbReference type="PROSITE" id="PS50082">
    <property type="entry name" value="WD_REPEATS_2"/>
    <property type="match status" value="2"/>
</dbReference>
<dbReference type="Proteomes" id="UP000327044">
    <property type="component" value="Unassembled WGS sequence"/>
</dbReference>